<dbReference type="InterPro" id="IPR011989">
    <property type="entry name" value="ARM-like"/>
</dbReference>
<dbReference type="PROSITE" id="PS51257">
    <property type="entry name" value="PROKAR_LIPOPROTEIN"/>
    <property type="match status" value="1"/>
</dbReference>
<evidence type="ECO:0000256" key="1">
    <source>
        <dbReference type="SAM" id="MobiDB-lite"/>
    </source>
</evidence>
<dbReference type="AlphaFoldDB" id="A0A3S4PCJ6"/>
<protein>
    <submittedName>
        <fullName evidence="4">Putative E3 ubiquitin-protein ligase LIN</fullName>
    </submittedName>
</protein>
<name>A0A3S4PCJ6_9MAGN</name>
<dbReference type="EMBL" id="QPKB01000007">
    <property type="protein sequence ID" value="RWR88594.1"/>
    <property type="molecule type" value="Genomic_DNA"/>
</dbReference>
<dbReference type="InterPro" id="IPR056514">
    <property type="entry name" value="ARM_LIN_2nd"/>
</dbReference>
<feature type="region of interest" description="Disordered" evidence="1">
    <location>
        <begin position="609"/>
        <end position="634"/>
    </location>
</feature>
<dbReference type="PANTHER" id="PTHR35549">
    <property type="entry name" value="OS04G0584500 PROTEIN"/>
    <property type="match status" value="1"/>
</dbReference>
<gene>
    <name evidence="4" type="ORF">CKAN_01761800</name>
</gene>
<dbReference type="OrthoDB" id="635642at2759"/>
<feature type="domain" description="Putative E3 ubiquitin-protein ligase LIN ARM repeats" evidence="3">
    <location>
        <begin position="53"/>
        <end position="214"/>
    </location>
</feature>
<dbReference type="Proteomes" id="UP000283530">
    <property type="component" value="Unassembled WGS sequence"/>
</dbReference>
<feature type="compositionally biased region" description="Basic and acidic residues" evidence="1">
    <location>
        <begin position="610"/>
        <end position="620"/>
    </location>
</feature>
<dbReference type="Gene3D" id="1.25.10.10">
    <property type="entry name" value="Leucine-rich Repeat Variant"/>
    <property type="match status" value="1"/>
</dbReference>
<evidence type="ECO:0000313" key="4">
    <source>
        <dbReference type="EMBL" id="RWR88594.1"/>
    </source>
</evidence>
<proteinExistence type="predicted"/>
<comment type="caution">
    <text evidence="4">The sequence shown here is derived from an EMBL/GenBank/DDBJ whole genome shotgun (WGS) entry which is preliminary data.</text>
</comment>
<accession>A0A3S4PCJ6</accession>
<evidence type="ECO:0000259" key="2">
    <source>
        <dbReference type="Pfam" id="PF23628"/>
    </source>
</evidence>
<feature type="region of interest" description="Disordered" evidence="1">
    <location>
        <begin position="654"/>
        <end position="675"/>
    </location>
</feature>
<dbReference type="InterPro" id="IPR055566">
    <property type="entry name" value="ARM_LIN"/>
</dbReference>
<dbReference type="InterPro" id="IPR016024">
    <property type="entry name" value="ARM-type_fold"/>
</dbReference>
<evidence type="ECO:0000259" key="3">
    <source>
        <dbReference type="Pfam" id="PF23654"/>
    </source>
</evidence>
<dbReference type="Pfam" id="PF23628">
    <property type="entry name" value="ARM_LIN_C"/>
    <property type="match status" value="1"/>
</dbReference>
<reference evidence="4 5" key="1">
    <citation type="journal article" date="2019" name="Nat. Plants">
        <title>Stout camphor tree genome fills gaps in understanding of flowering plant genome evolution.</title>
        <authorList>
            <person name="Chaw S.M."/>
            <person name="Liu Y.C."/>
            <person name="Wu Y.W."/>
            <person name="Wang H.Y."/>
            <person name="Lin C.I."/>
            <person name="Wu C.S."/>
            <person name="Ke H.M."/>
            <person name="Chang L.Y."/>
            <person name="Hsu C.Y."/>
            <person name="Yang H.T."/>
            <person name="Sudianto E."/>
            <person name="Hsu M.H."/>
            <person name="Wu K.P."/>
            <person name="Wang L.N."/>
            <person name="Leebens-Mack J.H."/>
            <person name="Tsai I.J."/>
        </authorList>
    </citation>
    <scope>NUCLEOTIDE SEQUENCE [LARGE SCALE GENOMIC DNA]</scope>
    <source>
        <strain evidence="5">cv. Chaw 1501</strain>
        <tissue evidence="4">Young leaves</tissue>
    </source>
</reference>
<organism evidence="4 5">
    <name type="scientific">Cinnamomum micranthum f. kanehirae</name>
    <dbReference type="NCBI Taxonomy" id="337451"/>
    <lineage>
        <taxon>Eukaryota</taxon>
        <taxon>Viridiplantae</taxon>
        <taxon>Streptophyta</taxon>
        <taxon>Embryophyta</taxon>
        <taxon>Tracheophyta</taxon>
        <taxon>Spermatophyta</taxon>
        <taxon>Magnoliopsida</taxon>
        <taxon>Magnoliidae</taxon>
        <taxon>Laurales</taxon>
        <taxon>Lauraceae</taxon>
        <taxon>Cinnamomum</taxon>
    </lineage>
</organism>
<feature type="domain" description="Putative E3 ubiquitin-protein ligase LIN ARM-like" evidence="2">
    <location>
        <begin position="215"/>
        <end position="560"/>
    </location>
</feature>
<dbReference type="PANTHER" id="PTHR35549:SF3">
    <property type="entry name" value="E3 UBIQUITIN-PROTEIN LIGASE LIN"/>
    <property type="match status" value="1"/>
</dbReference>
<sequence>MKTQKQNCQQKHINQNTCAFFSCRNEPATGVARQNGISKNETVERDPYFHVSLTKLNRAITTICTSESLIDCENSIRTVARAWLDLHEDRNLEMELSKEPFIEGLLEVLFSSEDDEILELAISILAELVVRNEVNRQMILNSDPHLEIFLRLLRSNSLFLKAAVLLFLLKPKAKQMLSPDWIPLVLRVLEFGDRLQTLFTIQCNPQTAVFYLLDQLMNGFDIDRNLENAKQVVSLGGLRLLIQRFELGDSFEKRTAASFMSSCIQADGICRHYLANNIKRASILELLLGNHSKSGGCALSLLAELVCLHRRTQINKFLTGLKNEGCLNTMHILFAYLQRAPLDQRPLVAAILLHLDLLGDSSQCSIYREEAVEAIISTLECDSHNQTVQEQSTRALLLLGGRFSYTGEASAETWLLKQAGLDYVSSDLLTGKEIVADKITRMDEEEDATEEFIRKVATVLLMSGNKRFFAALSKSIANGIPCLARACLVTVAWMSSSLILMENADLQSLASSTLVPRLLESLNYDRALEERVLATLSLLNFVRNSGIECLSMPFPLDKELSLSFVLAIMLPRRATGGRNAHINDVIERDDIARLTRQIEELTAQVAALGARDDRRRDRSPSLHSMEEEEAEDELKLPSHIRTSDVFNVKHLVPYHGDSSEDETVNSRANSFPPGGNDVVHIEADEYMDALDRNKAHRAGPKRY</sequence>
<dbReference type="STRING" id="337451.A0A3S4PCJ6"/>
<dbReference type="Pfam" id="PF23654">
    <property type="entry name" value="ARM_LIN_2nd"/>
    <property type="match status" value="1"/>
</dbReference>
<keyword evidence="5" id="KW-1185">Reference proteome</keyword>
<evidence type="ECO:0000313" key="5">
    <source>
        <dbReference type="Proteomes" id="UP000283530"/>
    </source>
</evidence>
<dbReference type="SUPFAM" id="SSF48371">
    <property type="entry name" value="ARM repeat"/>
    <property type="match status" value="1"/>
</dbReference>